<sequence length="31" mass="3683">MSNEVLHRLLQFTALAIKIKIAYVFDRQKVH</sequence>
<evidence type="ECO:0000313" key="2">
    <source>
        <dbReference type="Proteomes" id="UP000204551"/>
    </source>
</evidence>
<dbReference type="KEGG" id="aalg:AREALGSMS7_00988"/>
<proteinExistence type="predicted"/>
<dbReference type="Proteomes" id="UP000204551">
    <property type="component" value="Chromosome"/>
</dbReference>
<dbReference type="EMBL" id="CP022515">
    <property type="protein sequence ID" value="ASO04466.1"/>
    <property type="molecule type" value="Genomic_DNA"/>
</dbReference>
<gene>
    <name evidence="1" type="ORF">AREALGSMS7_00988</name>
</gene>
<reference evidence="1 2" key="1">
    <citation type="submission" date="2017-07" db="EMBL/GenBank/DDBJ databases">
        <title>Genome Sequence of Arenibacter algicola Strain SMS7 Isolated from a culture of the Diatom Skeletonema marinoi.</title>
        <authorList>
            <person name="Topel M."/>
            <person name="Pinder M.I.M."/>
            <person name="Johansson O.N."/>
            <person name="Kourtchenko O."/>
            <person name="Godhe A."/>
            <person name="Clarke A.K."/>
        </authorList>
    </citation>
    <scope>NUCLEOTIDE SEQUENCE [LARGE SCALE GENOMIC DNA]</scope>
    <source>
        <strain evidence="1 2">SMS7</strain>
    </source>
</reference>
<protein>
    <submittedName>
        <fullName evidence="1">Uncharacterized protein</fullName>
    </submittedName>
</protein>
<organism evidence="1 2">
    <name type="scientific">Arenibacter algicola</name>
    <dbReference type="NCBI Taxonomy" id="616991"/>
    <lineage>
        <taxon>Bacteria</taxon>
        <taxon>Pseudomonadati</taxon>
        <taxon>Bacteroidota</taxon>
        <taxon>Flavobacteriia</taxon>
        <taxon>Flavobacteriales</taxon>
        <taxon>Flavobacteriaceae</taxon>
        <taxon>Arenibacter</taxon>
    </lineage>
</organism>
<dbReference type="AlphaFoldDB" id="A0A221UTP4"/>
<name>A0A221UTP4_9FLAO</name>
<accession>A0A221UTP4</accession>
<evidence type="ECO:0000313" key="1">
    <source>
        <dbReference type="EMBL" id="ASO04466.1"/>
    </source>
</evidence>